<dbReference type="SUPFAM" id="SSF102462">
    <property type="entry name" value="Peptidyl-tRNA hydrolase II"/>
    <property type="match status" value="1"/>
</dbReference>
<sequence>MVNTVKEEWQEDELVLYLADDIGMTLGKAIAQVAHAVGAAWLARMAITAENDGQVQLSLTPAAHLAFANQQAMLPHIVPCASELLPEENLDFIEIIDAGKTLFSEPTKTCVAYSPLLGEALTPEHRLPFNDELIEYKQAFFVNRKTCAELAIADHDLIAALASASLAIILADMNDGELTLAKHSALYQWITSSFGKTVVGTKKVGKFLEVRQLLATSGIRFQEVHYQEQLIGLCSEPIAADKIHQFTKYKTFNLLG</sequence>
<dbReference type="InterPro" id="IPR002833">
    <property type="entry name" value="PTH2"/>
</dbReference>
<accession>A0ABZ0QJN8</accession>
<dbReference type="EC" id="3.1.1.29" evidence="1"/>
<reference evidence="4 5" key="1">
    <citation type="submission" date="2023-11" db="EMBL/GenBank/DDBJ databases">
        <title>Plant-associative lifestyle of Vibrio porteresiae and its evolutionary dynamics.</title>
        <authorList>
            <person name="Rameshkumar N."/>
            <person name="Kirti K."/>
        </authorList>
    </citation>
    <scope>NUCLEOTIDE SEQUENCE [LARGE SCALE GENOMIC DNA]</scope>
    <source>
        <strain evidence="4 5">MSSRF30</strain>
    </source>
</reference>
<dbReference type="Pfam" id="PF01981">
    <property type="entry name" value="PTH2"/>
    <property type="match status" value="1"/>
</dbReference>
<name>A0ABZ0QJN8_9VIBR</name>
<dbReference type="GO" id="GO:0016787">
    <property type="term" value="F:hydrolase activity"/>
    <property type="evidence" value="ECO:0007669"/>
    <property type="project" value="UniProtKB-KW"/>
</dbReference>
<dbReference type="InterPro" id="IPR023476">
    <property type="entry name" value="Pep_tRNA_hydro_II_dom_sf"/>
</dbReference>
<dbReference type="EMBL" id="CP138204">
    <property type="protein sequence ID" value="WPC76639.1"/>
    <property type="molecule type" value="Genomic_DNA"/>
</dbReference>
<dbReference type="Gene3D" id="3.40.1490.10">
    <property type="entry name" value="Bit1"/>
    <property type="match status" value="1"/>
</dbReference>
<evidence type="ECO:0000313" key="5">
    <source>
        <dbReference type="Proteomes" id="UP001304071"/>
    </source>
</evidence>
<keyword evidence="2 4" id="KW-0378">Hydrolase</keyword>
<evidence type="ECO:0000256" key="1">
    <source>
        <dbReference type="ARBA" id="ARBA00013260"/>
    </source>
</evidence>
<protein>
    <recommendedName>
        <fullName evidence="1">peptidyl-tRNA hydrolase</fullName>
        <ecNumber evidence="1">3.1.1.29</ecNumber>
    </recommendedName>
</protein>
<evidence type="ECO:0000256" key="2">
    <source>
        <dbReference type="ARBA" id="ARBA00022801"/>
    </source>
</evidence>
<proteinExistence type="predicted"/>
<dbReference type="Proteomes" id="UP001304071">
    <property type="component" value="Chromosome 2"/>
</dbReference>
<dbReference type="RefSeq" id="WP_261897041.1">
    <property type="nucleotide sequence ID" value="NZ_AP024896.1"/>
</dbReference>
<evidence type="ECO:0000256" key="3">
    <source>
        <dbReference type="ARBA" id="ARBA00048707"/>
    </source>
</evidence>
<organism evidence="4 5">
    <name type="scientific">Vibrio porteresiae DSM 19223</name>
    <dbReference type="NCBI Taxonomy" id="1123496"/>
    <lineage>
        <taxon>Bacteria</taxon>
        <taxon>Pseudomonadati</taxon>
        <taxon>Pseudomonadota</taxon>
        <taxon>Gammaproteobacteria</taxon>
        <taxon>Vibrionales</taxon>
        <taxon>Vibrionaceae</taxon>
        <taxon>Vibrio</taxon>
    </lineage>
</organism>
<keyword evidence="5" id="KW-1185">Reference proteome</keyword>
<evidence type="ECO:0000313" key="4">
    <source>
        <dbReference type="EMBL" id="WPC76639.1"/>
    </source>
</evidence>
<comment type="catalytic activity">
    <reaction evidence="3">
        <text>an N-acyl-L-alpha-aminoacyl-tRNA + H2O = an N-acyl-L-amino acid + a tRNA + H(+)</text>
        <dbReference type="Rhea" id="RHEA:54448"/>
        <dbReference type="Rhea" id="RHEA-COMP:10123"/>
        <dbReference type="Rhea" id="RHEA-COMP:13883"/>
        <dbReference type="ChEBI" id="CHEBI:15377"/>
        <dbReference type="ChEBI" id="CHEBI:15378"/>
        <dbReference type="ChEBI" id="CHEBI:59874"/>
        <dbReference type="ChEBI" id="CHEBI:78442"/>
        <dbReference type="ChEBI" id="CHEBI:138191"/>
        <dbReference type="EC" id="3.1.1.29"/>
    </reaction>
</comment>
<gene>
    <name evidence="4" type="ORF">R8Z52_19105</name>
</gene>